<evidence type="ECO:0000313" key="7">
    <source>
        <dbReference type="Proteomes" id="UP000034894"/>
    </source>
</evidence>
<evidence type="ECO:0000313" key="6">
    <source>
        <dbReference type="EMBL" id="KKS95988.1"/>
    </source>
</evidence>
<evidence type="ECO:0000256" key="3">
    <source>
        <dbReference type="ARBA" id="ARBA00022741"/>
    </source>
</evidence>
<dbReference type="GO" id="GO:0016887">
    <property type="term" value="F:ATP hydrolysis activity"/>
    <property type="evidence" value="ECO:0007669"/>
    <property type="project" value="InterPro"/>
</dbReference>
<accession>A0A0G1GAK2</accession>
<evidence type="ECO:0000259" key="5">
    <source>
        <dbReference type="PROSITE" id="PS50893"/>
    </source>
</evidence>
<proteinExistence type="inferred from homology"/>
<reference evidence="6 7" key="1">
    <citation type="journal article" date="2015" name="Nature">
        <title>rRNA introns, odd ribosomes, and small enigmatic genomes across a large radiation of phyla.</title>
        <authorList>
            <person name="Brown C.T."/>
            <person name="Hug L.A."/>
            <person name="Thomas B.C."/>
            <person name="Sharon I."/>
            <person name="Castelle C.J."/>
            <person name="Singh A."/>
            <person name="Wilkins M.J."/>
            <person name="Williams K.H."/>
            <person name="Banfield J.F."/>
        </authorList>
    </citation>
    <scope>NUCLEOTIDE SEQUENCE [LARGE SCALE GENOMIC DNA]</scope>
</reference>
<dbReference type="PANTHER" id="PTHR42711:SF5">
    <property type="entry name" value="ABC TRANSPORTER ATP-BINDING PROTEIN NATA"/>
    <property type="match status" value="1"/>
</dbReference>
<dbReference type="GO" id="GO:0005524">
    <property type="term" value="F:ATP binding"/>
    <property type="evidence" value="ECO:0007669"/>
    <property type="project" value="UniProtKB-KW"/>
</dbReference>
<gene>
    <name evidence="6" type="ORF">UV73_C0012G0016</name>
</gene>
<evidence type="ECO:0000256" key="2">
    <source>
        <dbReference type="ARBA" id="ARBA00022448"/>
    </source>
</evidence>
<dbReference type="InterPro" id="IPR027417">
    <property type="entry name" value="P-loop_NTPase"/>
</dbReference>
<dbReference type="STRING" id="1618443.UV73_C0012G0016"/>
<keyword evidence="4 6" id="KW-0067">ATP-binding</keyword>
<feature type="domain" description="ABC transporter" evidence="5">
    <location>
        <begin position="6"/>
        <end position="247"/>
    </location>
</feature>
<dbReference type="EMBL" id="LCFP01000012">
    <property type="protein sequence ID" value="KKS95988.1"/>
    <property type="molecule type" value="Genomic_DNA"/>
</dbReference>
<dbReference type="SUPFAM" id="SSF52540">
    <property type="entry name" value="P-loop containing nucleoside triphosphate hydrolases"/>
    <property type="match status" value="1"/>
</dbReference>
<dbReference type="Pfam" id="PF00005">
    <property type="entry name" value="ABC_tran"/>
    <property type="match status" value="1"/>
</dbReference>
<sequence>MKKSIVKVRNLTKVFVSGKFSLRRTKKEKVTAVDGISFDIHEGEILGLLGPNGAGKTTTIQMILGLITPTSGTISVFGKNLENKRKEILKQVNFSSTYTHLPWNLTIWENLYVQALLYAIENPKERVAEILKLFSLESKKNKEVNELSSGWTTRLNMAKSFLNNPRFLLLDEPTASLDPESAESIREHIRKIRRKYQTTILFTSHNMAEVEDICDRVIFLNLGKIIARDTPEGLAKRIKISRVEMMIVDGLKRLRSIVRENKWQVQVSGRFTTVKIPEADIPKFLNMLSEKKVSYMEISIEKPTLQDFFLLTASARMRPSIG</sequence>
<evidence type="ECO:0000256" key="4">
    <source>
        <dbReference type="ARBA" id="ARBA00022840"/>
    </source>
</evidence>
<name>A0A0G1GAK2_9BACT</name>
<dbReference type="SMART" id="SM00382">
    <property type="entry name" value="AAA"/>
    <property type="match status" value="1"/>
</dbReference>
<keyword evidence="3" id="KW-0547">Nucleotide-binding</keyword>
<keyword evidence="6" id="KW-0378">Hydrolase</keyword>
<dbReference type="Proteomes" id="UP000034894">
    <property type="component" value="Unassembled WGS sequence"/>
</dbReference>
<dbReference type="PANTHER" id="PTHR42711">
    <property type="entry name" value="ABC TRANSPORTER ATP-BINDING PROTEIN"/>
    <property type="match status" value="1"/>
</dbReference>
<comment type="similarity">
    <text evidence="1">Belongs to the ABC transporter superfamily.</text>
</comment>
<evidence type="ECO:0000256" key="1">
    <source>
        <dbReference type="ARBA" id="ARBA00005417"/>
    </source>
</evidence>
<dbReference type="CDD" id="cd03230">
    <property type="entry name" value="ABC_DR_subfamily_A"/>
    <property type="match status" value="1"/>
</dbReference>
<comment type="caution">
    <text evidence="6">The sequence shown here is derived from an EMBL/GenBank/DDBJ whole genome shotgun (WGS) entry which is preliminary data.</text>
</comment>
<dbReference type="AlphaFoldDB" id="A0A0G1GAK2"/>
<organism evidence="6 7">
    <name type="scientific">Candidatus Gottesmanbacteria bacterium GW2011_GWA2_43_14</name>
    <dbReference type="NCBI Taxonomy" id="1618443"/>
    <lineage>
        <taxon>Bacteria</taxon>
        <taxon>Candidatus Gottesmaniibacteriota</taxon>
    </lineage>
</organism>
<dbReference type="EC" id="3.6.3.-" evidence="6"/>
<dbReference type="InterPro" id="IPR050763">
    <property type="entry name" value="ABC_transporter_ATP-binding"/>
</dbReference>
<dbReference type="InterPro" id="IPR003439">
    <property type="entry name" value="ABC_transporter-like_ATP-bd"/>
</dbReference>
<dbReference type="PROSITE" id="PS50893">
    <property type="entry name" value="ABC_TRANSPORTER_2"/>
    <property type="match status" value="1"/>
</dbReference>
<keyword evidence="2" id="KW-0813">Transport</keyword>
<dbReference type="InterPro" id="IPR003593">
    <property type="entry name" value="AAA+_ATPase"/>
</dbReference>
<dbReference type="Gene3D" id="3.40.50.300">
    <property type="entry name" value="P-loop containing nucleotide triphosphate hydrolases"/>
    <property type="match status" value="1"/>
</dbReference>
<protein>
    <submittedName>
        <fullName evidence="6">ABC transporter ATP-binding protein, ABC-2 type transport system ATP-binding protein</fullName>
        <ecNumber evidence="6">3.6.3.-</ecNumber>
    </submittedName>
</protein>